<dbReference type="PANTHER" id="PTHR43903">
    <property type="entry name" value="NEUROLIGIN"/>
    <property type="match status" value="1"/>
</dbReference>
<protein>
    <submittedName>
        <fullName evidence="4">Neuroligin-2-like isoform X2</fullName>
    </submittedName>
</protein>
<dbReference type="InterPro" id="IPR002018">
    <property type="entry name" value="CarbesteraseB"/>
</dbReference>
<evidence type="ECO:0000256" key="1">
    <source>
        <dbReference type="ARBA" id="ARBA00005964"/>
    </source>
</evidence>
<dbReference type="STRING" id="10195.A0A3M7RKR4"/>
<comment type="similarity">
    <text evidence="1">Belongs to the type-B carboxylesterase/lipase family.</text>
</comment>
<name>A0A3M7RKR4_BRAPC</name>
<evidence type="ECO:0000313" key="5">
    <source>
        <dbReference type="Proteomes" id="UP000276133"/>
    </source>
</evidence>
<dbReference type="EMBL" id="REGN01003195">
    <property type="protein sequence ID" value="RNA23925.1"/>
    <property type="molecule type" value="Genomic_DNA"/>
</dbReference>
<reference evidence="4 5" key="1">
    <citation type="journal article" date="2018" name="Sci. Rep.">
        <title>Genomic signatures of local adaptation to the degree of environmental predictability in rotifers.</title>
        <authorList>
            <person name="Franch-Gras L."/>
            <person name="Hahn C."/>
            <person name="Garcia-Roger E.M."/>
            <person name="Carmona M.J."/>
            <person name="Serra M."/>
            <person name="Gomez A."/>
        </authorList>
    </citation>
    <scope>NUCLEOTIDE SEQUENCE [LARGE SCALE GENOMIC DNA]</scope>
    <source>
        <strain evidence="4">HYR1</strain>
    </source>
</reference>
<sequence>MSIFFILLAYLIWLIETADAQTYNLTSGFFKPNKVTILNRTVDQLIGIPYADIPLPFQKSAEISRHSNLTRQADKWSPWCYQPYIFHNSFYGNLRIPHDYDMSLDCLSINLYIPAHEQRQKLSVIFYIHGGSNAAGGSSFIDGSALASVGNVIVAVPNYRLDVLGFFNKLSLNGKTNYSGNYGLWDQITALKWLHKNCDSLGCDQNSIVILGHSAGAADSLILALSEHSQKYIKRIIMQSGSALSHWSYTYDQHVLQKVSASGDDQQKLLDRLNFKSYKSVSSLNDTLVNFVSVTTCNLTTKYRCLKEKMKNVTKMIDGAEFEQKNEQKILKYFGKLLEKLDFYQLLNVLGYFQRLLLNKDTDFVQNFYKHNQTIELPSVNLSNISHQLYLNFMSRNNQNLHSDIENVGKKSACYMDLALLISNPEIVSVVCEIFEDLEPPYDLLFSSKLMSYVLGCFRFYYTKNSQVDFLDSFLILNVDGTLAELEACVNQGTLIYQNLQATDQIDDVSNFTLNYTQKEYCFLTKNSNFLYKPSTDGQLITSSPHNQLANDEYFNSNIDVLIGVTKTESFYFLLHSYDMREMIKHAFIYSSMINQTENLIQKLIAIDKDEELNFCLKRSLVNFYHIGMSDQELRKNFLKGKLDALELMSDFDFRLSVITQLKFHLDKKASNKIYAYVYSHVSSFNYLLDHLKSFYVEYKTALAKLNNSVTPHFSELDFVFGLPVLSREILMPNNSGLAYNYTQEEFDFSLKLIKDWANFAKHGKPMSQEWKSFEPKSFDIFELNAKRKGHLENLFEKWMEKHEFWYNQLPNKIYNDCLNYLDNNISILSGEKNGSIVLLFSWFWLCQSIWFFQAW</sequence>
<dbReference type="OrthoDB" id="408631at2759"/>
<dbReference type="SUPFAM" id="SSF53474">
    <property type="entry name" value="alpha/beta-Hydrolases"/>
    <property type="match status" value="1"/>
</dbReference>
<feature type="signal peptide" evidence="2">
    <location>
        <begin position="1"/>
        <end position="20"/>
    </location>
</feature>
<evidence type="ECO:0000259" key="3">
    <source>
        <dbReference type="Pfam" id="PF00135"/>
    </source>
</evidence>
<keyword evidence="2" id="KW-0732">Signal</keyword>
<dbReference type="InterPro" id="IPR051093">
    <property type="entry name" value="Neuroligin/BSAL"/>
</dbReference>
<proteinExistence type="inferred from homology"/>
<keyword evidence="5" id="KW-1185">Reference proteome</keyword>
<dbReference type="InterPro" id="IPR029058">
    <property type="entry name" value="AB_hydrolase_fold"/>
</dbReference>
<feature type="domain" description="Carboxylesterase type B" evidence="3">
    <location>
        <begin position="38"/>
        <end position="274"/>
    </location>
</feature>
<accession>A0A3M7RKR4</accession>
<evidence type="ECO:0000256" key="2">
    <source>
        <dbReference type="SAM" id="SignalP"/>
    </source>
</evidence>
<dbReference type="Proteomes" id="UP000276133">
    <property type="component" value="Unassembled WGS sequence"/>
</dbReference>
<dbReference type="AlphaFoldDB" id="A0A3M7RKR4"/>
<feature type="chain" id="PRO_5017950707" evidence="2">
    <location>
        <begin position="21"/>
        <end position="856"/>
    </location>
</feature>
<organism evidence="4 5">
    <name type="scientific">Brachionus plicatilis</name>
    <name type="common">Marine rotifer</name>
    <name type="synonym">Brachionus muelleri</name>
    <dbReference type="NCBI Taxonomy" id="10195"/>
    <lineage>
        <taxon>Eukaryota</taxon>
        <taxon>Metazoa</taxon>
        <taxon>Spiralia</taxon>
        <taxon>Gnathifera</taxon>
        <taxon>Rotifera</taxon>
        <taxon>Eurotatoria</taxon>
        <taxon>Monogononta</taxon>
        <taxon>Pseudotrocha</taxon>
        <taxon>Ploima</taxon>
        <taxon>Brachionidae</taxon>
        <taxon>Brachionus</taxon>
    </lineage>
</organism>
<feature type="domain" description="Carboxylesterase type B" evidence="3">
    <location>
        <begin position="517"/>
        <end position="789"/>
    </location>
</feature>
<dbReference type="Gene3D" id="3.40.50.1820">
    <property type="entry name" value="alpha/beta hydrolase"/>
    <property type="match status" value="2"/>
</dbReference>
<gene>
    <name evidence="4" type="ORF">BpHYR1_050127</name>
</gene>
<dbReference type="Pfam" id="PF00135">
    <property type="entry name" value="COesterase"/>
    <property type="match status" value="2"/>
</dbReference>
<comment type="caution">
    <text evidence="4">The sequence shown here is derived from an EMBL/GenBank/DDBJ whole genome shotgun (WGS) entry which is preliminary data.</text>
</comment>
<evidence type="ECO:0000313" key="4">
    <source>
        <dbReference type="EMBL" id="RNA23925.1"/>
    </source>
</evidence>